<dbReference type="Proteomes" id="UP001386437">
    <property type="component" value="Unassembled WGS sequence"/>
</dbReference>
<evidence type="ECO:0000313" key="2">
    <source>
        <dbReference type="Proteomes" id="UP001386437"/>
    </source>
</evidence>
<evidence type="ECO:0000313" key="1">
    <source>
        <dbReference type="EMBL" id="MEI5999134.1"/>
    </source>
</evidence>
<dbReference type="RefSeq" id="WP_336599244.1">
    <property type="nucleotide sequence ID" value="NZ_JACFYJ010000029.1"/>
</dbReference>
<reference evidence="1 2" key="1">
    <citation type="journal article" date="2022" name="Arch. Microbiol.">
        <title>Paraburkholderia bengalensis sp. nov. isolated from roots of Oryza sativa, IR64.</title>
        <authorList>
            <person name="Nag P."/>
            <person name="Mondal N."/>
            <person name="Sarkar J."/>
            <person name="Das S."/>
        </authorList>
    </citation>
    <scope>NUCLEOTIDE SEQUENCE [LARGE SCALE GENOMIC DNA]</scope>
    <source>
        <strain evidence="1 2">IR64_4_BI</strain>
    </source>
</reference>
<keyword evidence="2" id="KW-1185">Reference proteome</keyword>
<comment type="caution">
    <text evidence="1">The sequence shown here is derived from an EMBL/GenBank/DDBJ whole genome shotgun (WGS) entry which is preliminary data.</text>
</comment>
<gene>
    <name evidence="1" type="ORF">H3V53_18530</name>
</gene>
<organism evidence="1 2">
    <name type="scientific">Paraburkholderia bengalensis</name>
    <dbReference type="NCBI Taxonomy" id="2747562"/>
    <lineage>
        <taxon>Bacteria</taxon>
        <taxon>Pseudomonadati</taxon>
        <taxon>Pseudomonadota</taxon>
        <taxon>Betaproteobacteria</taxon>
        <taxon>Burkholderiales</taxon>
        <taxon>Burkholderiaceae</taxon>
        <taxon>Paraburkholderia</taxon>
    </lineage>
</organism>
<protein>
    <submittedName>
        <fullName evidence="1">Uncharacterized protein</fullName>
    </submittedName>
</protein>
<name>A0ABU8IUK2_9BURK</name>
<proteinExistence type="predicted"/>
<accession>A0ABU8IUK2</accession>
<dbReference type="EMBL" id="JACFYJ010000029">
    <property type="protein sequence ID" value="MEI5999134.1"/>
    <property type="molecule type" value="Genomic_DNA"/>
</dbReference>
<sequence length="69" mass="7566">MFELLTDATVPVNNTPHAPRRVPRDSAACTGIGRVRADVGTLLAIRESASGSSRSLVRYRGEYIDYLNM</sequence>